<dbReference type="HOGENOM" id="CLU_477928_0_0_10"/>
<feature type="domain" description="PpiC" evidence="7">
    <location>
        <begin position="406"/>
        <end position="495"/>
    </location>
</feature>
<dbReference type="RefSeq" id="WP_014855643.1">
    <property type="nucleotide sequence ID" value="NC_018178.1"/>
</dbReference>
<dbReference type="PANTHER" id="PTHR47245:SF1">
    <property type="entry name" value="FOLDASE PROTEIN PRSA"/>
    <property type="match status" value="1"/>
</dbReference>
<dbReference type="OrthoDB" id="14196at2"/>
<dbReference type="SUPFAM" id="SSF109998">
    <property type="entry name" value="Triger factor/SurA peptide-binding domain-like"/>
    <property type="match status" value="1"/>
</dbReference>
<dbReference type="Gene3D" id="3.10.50.40">
    <property type="match status" value="2"/>
</dbReference>
<name>I6YUG8_MELRP</name>
<dbReference type="PANTHER" id="PTHR47245">
    <property type="entry name" value="PEPTIDYLPROLYL ISOMERASE"/>
    <property type="match status" value="1"/>
</dbReference>
<keyword evidence="9" id="KW-1185">Reference proteome</keyword>
<evidence type="ECO:0000313" key="9">
    <source>
        <dbReference type="Proteomes" id="UP000009011"/>
    </source>
</evidence>
<dbReference type="GO" id="GO:0003755">
    <property type="term" value="F:peptidyl-prolyl cis-trans isomerase activity"/>
    <property type="evidence" value="ECO:0007669"/>
    <property type="project" value="UniProtKB-KW"/>
</dbReference>
<keyword evidence="5 6" id="KW-0413">Isomerase</keyword>
<keyword evidence="3" id="KW-0732">Signal</keyword>
<dbReference type="Pfam" id="PF00639">
    <property type="entry name" value="Rotamase"/>
    <property type="match status" value="1"/>
</dbReference>
<dbReference type="PATRIC" id="fig|1191523.3.peg.1020"/>
<dbReference type="AlphaFoldDB" id="I6YUG8"/>
<dbReference type="Pfam" id="PF13145">
    <property type="entry name" value="Rotamase_2"/>
    <property type="match status" value="1"/>
</dbReference>
<dbReference type="eggNOG" id="COG0760">
    <property type="taxonomic scope" value="Bacteria"/>
</dbReference>
<dbReference type="STRING" id="1191523.MROS_0966"/>
<sequence length="549" mass="64483">MINLLLIYIAFVFSVNQTVCEKTTKNSPDTLAVVDKKIITTDFYKKLYQEKITRFGLQDNYDVRLQFLNNLLNDEILLREALNRNYDKTPDALNELNRIKIQKLLNRFVELEISPEINITEEYLKDLYIKLNTKILVRHIYADTKEKADKIYKQIISREKTFEEAARENFKNSELKNNGGLLGYIAIDETDPEFEKAAFSLKPGEVSQPVKTVYGYSIIRVDDIKRNPLITENEYLKSLPRLKAFARKRIYEDSLKQFARRLGDKLKIEFNEQALDRLYMSFNNSGQREVAEKSHDEIVLSSSIGKWKMNELLSELNSTPARQLKWIKSKENLRDFLKGLVNRKYIIDYAKNKKYDQSDVYKREVQYEFETYLISSITEDLKKNIVIPEDSLESYYNKNREYFKTKPRVRISVILVDNENSASKIKNELNAGTPFEELALKYSIQKATAVKGGDAGYFDIEDLDYLADTLWNSNSEQWLGPFRDDSKFLFVKITDKVEPKSIPFYELKEDIKNMLVEMKWLAEKNNIIESLKRNINIHVYKEKLLKVKI</sequence>
<dbReference type="InterPro" id="IPR046357">
    <property type="entry name" value="PPIase_dom_sf"/>
</dbReference>
<protein>
    <recommendedName>
        <fullName evidence="2">peptidylprolyl isomerase</fullName>
        <ecNumber evidence="2">5.2.1.8</ecNumber>
    </recommendedName>
</protein>
<dbReference type="InterPro" id="IPR027304">
    <property type="entry name" value="Trigger_fact/SurA_dom_sf"/>
</dbReference>
<comment type="catalytic activity">
    <reaction evidence="1">
        <text>[protein]-peptidylproline (omega=180) = [protein]-peptidylproline (omega=0)</text>
        <dbReference type="Rhea" id="RHEA:16237"/>
        <dbReference type="Rhea" id="RHEA-COMP:10747"/>
        <dbReference type="Rhea" id="RHEA-COMP:10748"/>
        <dbReference type="ChEBI" id="CHEBI:83833"/>
        <dbReference type="ChEBI" id="CHEBI:83834"/>
        <dbReference type="EC" id="5.2.1.8"/>
    </reaction>
</comment>
<evidence type="ECO:0000256" key="5">
    <source>
        <dbReference type="ARBA" id="ARBA00023235"/>
    </source>
</evidence>
<evidence type="ECO:0000313" key="8">
    <source>
        <dbReference type="EMBL" id="AFN74207.1"/>
    </source>
</evidence>
<gene>
    <name evidence="8" type="ordered locus">MROS_0966</name>
</gene>
<organism evidence="8 9">
    <name type="scientific">Melioribacter roseus (strain DSM 23840 / JCM 17771 / VKM B-2668 / P3M-2)</name>
    <dbReference type="NCBI Taxonomy" id="1191523"/>
    <lineage>
        <taxon>Bacteria</taxon>
        <taxon>Pseudomonadati</taxon>
        <taxon>Ignavibacteriota</taxon>
        <taxon>Ignavibacteria</taxon>
        <taxon>Ignavibacteriales</taxon>
        <taxon>Melioribacteraceae</taxon>
        <taxon>Melioribacter</taxon>
    </lineage>
</organism>
<evidence type="ECO:0000259" key="7">
    <source>
        <dbReference type="PROSITE" id="PS50198"/>
    </source>
</evidence>
<accession>I6YUG8</accession>
<dbReference type="EMBL" id="CP003557">
    <property type="protein sequence ID" value="AFN74207.1"/>
    <property type="molecule type" value="Genomic_DNA"/>
</dbReference>
<dbReference type="Proteomes" id="UP000009011">
    <property type="component" value="Chromosome"/>
</dbReference>
<dbReference type="KEGG" id="mro:MROS_0966"/>
<proteinExistence type="predicted"/>
<evidence type="ECO:0000256" key="4">
    <source>
        <dbReference type="ARBA" id="ARBA00023110"/>
    </source>
</evidence>
<keyword evidence="4 6" id="KW-0697">Rotamase</keyword>
<dbReference type="SUPFAM" id="SSF54534">
    <property type="entry name" value="FKBP-like"/>
    <property type="match status" value="2"/>
</dbReference>
<evidence type="ECO:0000256" key="3">
    <source>
        <dbReference type="ARBA" id="ARBA00022729"/>
    </source>
</evidence>
<reference evidence="8 9" key="1">
    <citation type="journal article" date="2013" name="PLoS ONE">
        <title>Genomic analysis of Melioribacter roseus, facultatively anaerobic organotrophic bacterium representing a novel deep lineage within Bacteriodetes/Chlorobi group.</title>
        <authorList>
            <person name="Kadnikov V.V."/>
            <person name="Mardanov A.V."/>
            <person name="Podosokorskaya O.A."/>
            <person name="Gavrilov S.N."/>
            <person name="Kublanov I.V."/>
            <person name="Beletsky A.V."/>
            <person name="Bonch-Osmolovskaya E.A."/>
            <person name="Ravin N.V."/>
        </authorList>
    </citation>
    <scope>NUCLEOTIDE SEQUENCE [LARGE SCALE GENOMIC DNA]</scope>
    <source>
        <strain evidence="9">JCM 17771 / P3M-2</strain>
    </source>
</reference>
<evidence type="ECO:0000256" key="2">
    <source>
        <dbReference type="ARBA" id="ARBA00013194"/>
    </source>
</evidence>
<dbReference type="PROSITE" id="PS50198">
    <property type="entry name" value="PPIC_PPIASE_2"/>
    <property type="match status" value="2"/>
</dbReference>
<evidence type="ECO:0000256" key="1">
    <source>
        <dbReference type="ARBA" id="ARBA00000971"/>
    </source>
</evidence>
<dbReference type="InterPro" id="IPR050245">
    <property type="entry name" value="PrsA_foldase"/>
</dbReference>
<dbReference type="EC" id="5.2.1.8" evidence="2"/>
<evidence type="ECO:0000256" key="6">
    <source>
        <dbReference type="PROSITE-ProRule" id="PRU00278"/>
    </source>
</evidence>
<feature type="domain" description="PpiC" evidence="7">
    <location>
        <begin position="132"/>
        <end position="223"/>
    </location>
</feature>
<dbReference type="InterPro" id="IPR000297">
    <property type="entry name" value="PPIase_PpiC"/>
</dbReference>